<dbReference type="OrthoDB" id="3344688at2759"/>
<dbReference type="AlphaFoldDB" id="A0A9Q3HRG2"/>
<dbReference type="CDD" id="cd09272">
    <property type="entry name" value="RNase_HI_RT_Ty1"/>
    <property type="match status" value="1"/>
</dbReference>
<dbReference type="Proteomes" id="UP000765509">
    <property type="component" value="Unassembled WGS sequence"/>
</dbReference>
<dbReference type="PANTHER" id="PTHR11439">
    <property type="entry name" value="GAG-POL-RELATED RETROTRANSPOSON"/>
    <property type="match status" value="1"/>
</dbReference>
<comment type="caution">
    <text evidence="1">The sequence shown here is derived from an EMBL/GenBank/DDBJ whole genome shotgun (WGS) entry which is preliminary data.</text>
</comment>
<proteinExistence type="predicted"/>
<evidence type="ECO:0000313" key="2">
    <source>
        <dbReference type="Proteomes" id="UP000765509"/>
    </source>
</evidence>
<dbReference type="SUPFAM" id="SSF56672">
    <property type="entry name" value="DNA/RNA polymerases"/>
    <property type="match status" value="1"/>
</dbReference>
<gene>
    <name evidence="1" type="ORF">O181_054463</name>
</gene>
<sequence>MNSTRADNSLYSNTKKSIFLHVHVDDGFLIGKSEQEILQFLKLLHAQLKLKYQKNPTQHLGYHLLWLPNGSVQLSQRDLIFRLLSDTDMENSRVVKSPCNDNLLKELDTVDEPINTTAFQQDIGSLNYLAQHTHPDILFTVNSLSRYATHPTDKHWVALKHLLRYLKGSLDLCLHYFNSEKQRGLSVSGDLITYHGNPVSWTSKKQSVVAQSTTKAEFISMNFCVKQLRWITYLLTDLGQEVTKPVVHNDNSGALIISNQASLNANTKHIKIRYQYVRDMVVKKLIELKQVGTSDMIADVLTKPMGIKKMQVVFKQLHLKNQGGVLESKETGK</sequence>
<evidence type="ECO:0000313" key="1">
    <source>
        <dbReference type="EMBL" id="MBW0514748.1"/>
    </source>
</evidence>
<dbReference type="InterPro" id="IPR043502">
    <property type="entry name" value="DNA/RNA_pol_sf"/>
</dbReference>
<accession>A0A9Q3HRG2</accession>
<reference evidence="1" key="1">
    <citation type="submission" date="2021-03" db="EMBL/GenBank/DDBJ databases">
        <title>Draft genome sequence of rust myrtle Austropuccinia psidii MF-1, a brazilian biotype.</title>
        <authorList>
            <person name="Quecine M.C."/>
            <person name="Pachon D.M.R."/>
            <person name="Bonatelli M.L."/>
            <person name="Correr F.H."/>
            <person name="Franceschini L.M."/>
            <person name="Leite T.F."/>
            <person name="Margarido G.R.A."/>
            <person name="Almeida C.A."/>
            <person name="Ferrarezi J.A."/>
            <person name="Labate C.A."/>
        </authorList>
    </citation>
    <scope>NUCLEOTIDE SEQUENCE</scope>
    <source>
        <strain evidence="1">MF-1</strain>
    </source>
</reference>
<dbReference type="EMBL" id="AVOT02024210">
    <property type="protein sequence ID" value="MBW0514748.1"/>
    <property type="molecule type" value="Genomic_DNA"/>
</dbReference>
<evidence type="ECO:0008006" key="3">
    <source>
        <dbReference type="Google" id="ProtNLM"/>
    </source>
</evidence>
<dbReference type="PANTHER" id="PTHR11439:SF463">
    <property type="entry name" value="REVERSE TRANSCRIPTASE TY1_COPIA-TYPE DOMAIN-CONTAINING PROTEIN"/>
    <property type="match status" value="1"/>
</dbReference>
<protein>
    <recommendedName>
        <fullName evidence="3">Reverse transcriptase Ty1/copia-type domain-containing protein</fullName>
    </recommendedName>
</protein>
<name>A0A9Q3HRG2_9BASI</name>
<keyword evidence="2" id="KW-1185">Reference proteome</keyword>
<organism evidence="1 2">
    <name type="scientific">Austropuccinia psidii MF-1</name>
    <dbReference type="NCBI Taxonomy" id="1389203"/>
    <lineage>
        <taxon>Eukaryota</taxon>
        <taxon>Fungi</taxon>
        <taxon>Dikarya</taxon>
        <taxon>Basidiomycota</taxon>
        <taxon>Pucciniomycotina</taxon>
        <taxon>Pucciniomycetes</taxon>
        <taxon>Pucciniales</taxon>
        <taxon>Sphaerophragmiaceae</taxon>
        <taxon>Austropuccinia</taxon>
    </lineage>
</organism>